<evidence type="ECO:0000256" key="4">
    <source>
        <dbReference type="ARBA" id="ARBA00022670"/>
    </source>
</evidence>
<dbReference type="InterPro" id="IPR029058">
    <property type="entry name" value="AB_hydrolase_fold"/>
</dbReference>
<dbReference type="EC" id="3.4.21.-" evidence="8"/>
<feature type="domain" description="Peptidase S9 prolyl oligopeptidase catalytic" evidence="9">
    <location>
        <begin position="484"/>
        <end position="662"/>
    </location>
</feature>
<dbReference type="CTD" id="9581"/>
<dbReference type="PRINTS" id="PR00862">
    <property type="entry name" value="PROLIGOPTASE"/>
</dbReference>
<dbReference type="GO" id="GO:0006508">
    <property type="term" value="P:proteolysis"/>
    <property type="evidence" value="ECO:0007669"/>
    <property type="project" value="UniProtKB-KW"/>
</dbReference>
<evidence type="ECO:0000256" key="3">
    <source>
        <dbReference type="ARBA" id="ARBA00022490"/>
    </source>
</evidence>
<dbReference type="GO" id="GO:0005794">
    <property type="term" value="C:Golgi apparatus"/>
    <property type="evidence" value="ECO:0007669"/>
    <property type="project" value="TreeGrafter"/>
</dbReference>
<dbReference type="Pfam" id="PF00326">
    <property type="entry name" value="Peptidase_S9"/>
    <property type="match status" value="1"/>
</dbReference>
<dbReference type="GO" id="GO:0005829">
    <property type="term" value="C:cytosol"/>
    <property type="evidence" value="ECO:0007669"/>
    <property type="project" value="UniProtKB-SubCell"/>
</dbReference>
<dbReference type="InterPro" id="IPR023302">
    <property type="entry name" value="Pept_S9A_N"/>
</dbReference>
<accession>A0A6P7XMP0</accession>
<dbReference type="Gene3D" id="2.130.10.120">
    <property type="entry name" value="Prolyl oligopeptidase, N-terminal domain"/>
    <property type="match status" value="1"/>
</dbReference>
<dbReference type="Proteomes" id="UP000515156">
    <property type="component" value="Chromosome 3"/>
</dbReference>
<keyword evidence="4 8" id="KW-0645">Protease</keyword>
<protein>
    <recommendedName>
        <fullName evidence="8">Prolyl endopeptidase</fullName>
        <ecNumber evidence="8">3.4.21.-</ecNumber>
    </recommendedName>
</protein>
<dbReference type="SUPFAM" id="SSF50993">
    <property type="entry name" value="Peptidase/esterase 'gauge' domain"/>
    <property type="match status" value="1"/>
</dbReference>
<evidence type="ECO:0000256" key="7">
    <source>
        <dbReference type="ARBA" id="ARBA00045448"/>
    </source>
</evidence>
<evidence type="ECO:0000256" key="2">
    <source>
        <dbReference type="ARBA" id="ARBA00005228"/>
    </source>
</evidence>
<dbReference type="GO" id="GO:0004252">
    <property type="term" value="F:serine-type endopeptidase activity"/>
    <property type="evidence" value="ECO:0007669"/>
    <property type="project" value="UniProtKB-UniRule"/>
</dbReference>
<dbReference type="InterPro" id="IPR002470">
    <property type="entry name" value="Peptidase_S9A"/>
</dbReference>
<evidence type="ECO:0000256" key="6">
    <source>
        <dbReference type="ARBA" id="ARBA00022825"/>
    </source>
</evidence>
<dbReference type="Pfam" id="PF02897">
    <property type="entry name" value="Peptidase_S9_N"/>
    <property type="match status" value="1"/>
</dbReference>
<evidence type="ECO:0000256" key="8">
    <source>
        <dbReference type="RuleBase" id="RU368024"/>
    </source>
</evidence>
<dbReference type="Gene3D" id="3.40.50.1820">
    <property type="entry name" value="alpha/beta hydrolase"/>
    <property type="match status" value="1"/>
</dbReference>
<dbReference type="FunCoup" id="A0A6P7XMP0">
    <property type="interactions" value="1124"/>
</dbReference>
<proteinExistence type="inferred from homology"/>
<dbReference type="InParanoid" id="A0A6P7XMP0"/>
<dbReference type="SUPFAM" id="SSF53474">
    <property type="entry name" value="alpha/beta-Hydrolases"/>
    <property type="match status" value="1"/>
</dbReference>
<evidence type="ECO:0000313" key="11">
    <source>
        <dbReference type="Proteomes" id="UP000515156"/>
    </source>
</evidence>
<dbReference type="GO" id="GO:0005856">
    <property type="term" value="C:cytoskeleton"/>
    <property type="evidence" value="ECO:0007669"/>
    <property type="project" value="TreeGrafter"/>
</dbReference>
<keyword evidence="6 8" id="KW-0720">Serine protease</keyword>
<reference evidence="12" key="1">
    <citation type="submission" date="2025-08" db="UniProtKB">
        <authorList>
            <consortium name="RefSeq"/>
        </authorList>
    </citation>
    <scope>IDENTIFICATION</scope>
</reference>
<evidence type="ECO:0000313" key="12">
    <source>
        <dbReference type="RefSeq" id="XP_030051664.1"/>
    </source>
</evidence>
<dbReference type="FunFam" id="3.40.50.1820:FF:000050">
    <property type="entry name" value="prolyl endopeptidase-like isoform X2"/>
    <property type="match status" value="1"/>
</dbReference>
<organism evidence="11 12">
    <name type="scientific">Microcaecilia unicolor</name>
    <dbReference type="NCBI Taxonomy" id="1415580"/>
    <lineage>
        <taxon>Eukaryota</taxon>
        <taxon>Metazoa</taxon>
        <taxon>Chordata</taxon>
        <taxon>Craniata</taxon>
        <taxon>Vertebrata</taxon>
        <taxon>Euteleostomi</taxon>
        <taxon>Amphibia</taxon>
        <taxon>Gymnophiona</taxon>
        <taxon>Siphonopidae</taxon>
        <taxon>Microcaecilia</taxon>
    </lineage>
</organism>
<keyword evidence="11" id="KW-1185">Reference proteome</keyword>
<evidence type="ECO:0000256" key="1">
    <source>
        <dbReference type="ARBA" id="ARBA00004514"/>
    </source>
</evidence>
<keyword evidence="5 8" id="KW-0378">Hydrolase</keyword>
<dbReference type="FunFam" id="2.130.10.120:FF:000002">
    <property type="entry name" value="prolyl endopeptidase-like isoform X1"/>
    <property type="match status" value="1"/>
</dbReference>
<dbReference type="PANTHER" id="PTHR11757:SF19">
    <property type="entry name" value="PROLYL ENDOPEPTIDASE-LIKE"/>
    <property type="match status" value="1"/>
</dbReference>
<comment type="function">
    <text evidence="7">Serine peptidase whose precise substrate specificity remains unclear. Does not cleave peptides after a arginine or lysine residue. Regulates trans-Golgi network morphology and sorting by regulating the membrane binding of the AP-1 complex. May play a role in the regulation of synaptic vesicle exocytosis.</text>
</comment>
<evidence type="ECO:0000256" key="5">
    <source>
        <dbReference type="ARBA" id="ARBA00022801"/>
    </source>
</evidence>
<name>A0A6P7XMP0_9AMPH</name>
<keyword evidence="3" id="KW-0963">Cytoplasm</keyword>
<comment type="similarity">
    <text evidence="2 8">Belongs to the peptidase S9A family.</text>
</comment>
<dbReference type="AlphaFoldDB" id="A0A6P7XMP0"/>
<comment type="subcellular location">
    <subcellularLocation>
        <location evidence="1">Cytoplasm</location>
        <location evidence="1">Cytosol</location>
    </subcellularLocation>
</comment>
<dbReference type="PANTHER" id="PTHR11757">
    <property type="entry name" value="PROTEASE FAMILY S9A OLIGOPEPTIDASE"/>
    <property type="match status" value="1"/>
</dbReference>
<dbReference type="KEGG" id="muo:115465371"/>
<feature type="domain" description="Peptidase S9A N-terminal" evidence="10">
    <location>
        <begin position="136"/>
        <end position="412"/>
    </location>
</feature>
<evidence type="ECO:0000259" key="9">
    <source>
        <dbReference type="Pfam" id="PF00326"/>
    </source>
</evidence>
<evidence type="ECO:0000259" key="10">
    <source>
        <dbReference type="Pfam" id="PF02897"/>
    </source>
</evidence>
<dbReference type="RefSeq" id="XP_030051664.1">
    <property type="nucleotide sequence ID" value="XM_030195804.1"/>
</dbReference>
<dbReference type="OrthoDB" id="248387at2759"/>
<gene>
    <name evidence="12" type="primary">PREPL</name>
</gene>
<dbReference type="GeneID" id="115465371"/>
<sequence>MNARASLLLRASLRINVTRSRQLAKHFTVIASQMCLNEPQLIVKCFGNKQLALPRKLMIGRFFSSKDVLKSERAHWKKVSVKYTDVAAKLRQRLDYIYETYSFSPDTSKVRLGDFVYFEEDGCIFRLPSKNVPGQENAELLLCPEGLCFPNATVQRIRISPNEKYLAASFRSSTCEESTCVVVKLEKLPEVQCVIPDVFSFEWATADVLCYTTQKNLQCRHVFLSDFSKEKYTKIVYTEQDPRFFVDVYRTKDKHFLTINCNSKSTSEVWLVDCSCPFDPPILVQQRIPGVIYHVEHKNEKLYILTTWGESTQYKLMKTSIGSCGIQNWQLIYEVKEKAKLVDMDMAGDHCALFLKCCNYLYFDVFSLVTESVVQSFKLPFWASAFELESQPEDSSSTWHFQVTSPVQPPVECVYSLADSSLCMHTKQHVPNTLKCVTIRLQARSKGDTFVPVTVFHKAHCKALHRKPLLVHVYGAYGIDLNMSFKAENLMLIEDGWILAYCHVRGGGELGHSWHEDGHLDNKLNGVEDLKACVMHLHELGYSNPSYTALTAASAGGVLAGALCNSSPELIKAVSLKAPFLDVLNTMLDPLLPLTVEEQEEWGNPLTDEKYLDYIESYCPYQNIKPQHYPSMIITAYEKDQRVPLMGLLRYIHRLRKNVIDYSCNPIKEGYQTPNLIFDVSPGGSHCNPASWEDSLNEIARHFAFLYKELGLAKEDSPK</sequence>
<dbReference type="InterPro" id="IPR001375">
    <property type="entry name" value="Peptidase_S9_cat"/>
</dbReference>
<dbReference type="InterPro" id="IPR051543">
    <property type="entry name" value="Serine_Peptidase_S9A"/>
</dbReference>